<feature type="transmembrane region" description="Helical" evidence="7">
    <location>
        <begin position="526"/>
        <end position="546"/>
    </location>
</feature>
<organism evidence="9 10">
    <name type="scientific">Candidatus Cryptobacteroides faecigallinarum</name>
    <dbReference type="NCBI Taxonomy" id="2840763"/>
    <lineage>
        <taxon>Bacteria</taxon>
        <taxon>Pseudomonadati</taxon>
        <taxon>Bacteroidota</taxon>
        <taxon>Bacteroidia</taxon>
        <taxon>Bacteroidales</taxon>
        <taxon>Candidatus Cryptobacteroides</taxon>
    </lineage>
</organism>
<dbReference type="GO" id="GO:0008324">
    <property type="term" value="F:monoatomic cation transmembrane transporter activity"/>
    <property type="evidence" value="ECO:0007669"/>
    <property type="project" value="InterPro"/>
</dbReference>
<dbReference type="EMBL" id="JADIMD010000004">
    <property type="protein sequence ID" value="MBO8473736.1"/>
    <property type="molecule type" value="Genomic_DNA"/>
</dbReference>
<keyword evidence="2" id="KW-0813">Transport</keyword>
<dbReference type="InterPro" id="IPR006037">
    <property type="entry name" value="RCK_C"/>
</dbReference>
<dbReference type="InterPro" id="IPR036721">
    <property type="entry name" value="RCK_C_sf"/>
</dbReference>
<feature type="transmembrane region" description="Helical" evidence="7">
    <location>
        <begin position="30"/>
        <end position="47"/>
    </location>
</feature>
<sequence length="615" mass="65822">MALLTPSAITLGVLALSCILFMSGKIRSDIVALGSLLILLLTGVLTPEEALSGFSSQVVIMMVGLFVVGAGIFRTGLAKMISGKILKVGGKNENFLFLMVMLVTSCIGAFVSNTGTVAVMMPIVMSMASSAGISASRYLMPMAFASSMGLFTLISTPPNLVIQEAITGAGMEPLGFFSFAPVGAVAVIVGVIVLFFLSRLLVKKDGDASSGKEKKRRKTAAEIVETYNLEHQSFKVSIPESSSIVGHTLRQLRIGSEYDLSVGRIIHAPQRRFSKITTEEVAGPDSRILAGDTLIMYGSRENAMRFVEEKSLGFDRIDFNAEAETVETGYAELYIIPDSHLVNHTIADCKFREHYSVNVLGIKRSGEYSVDDIKDVKMHSGDALLIQGTWKNIAALEDFNEDFVLVGQPDKRMAKVTLDAKAPVAAAIMVAMVAVMVFEIIPAVAAVLVAAVLMVLTGCLRNMEEAYSSISWSSVVLIASMIPMSVAFDKTGITDSISSFLLNGFGDVGPRGLLAIVYFSTSLVTMFLSNTATAVLFTPIAMNAAVTMGVSPYPFLFAVAVSASMCFASPFSTPPNALVMSAGEYKFGDYIKVGLPLQLIMGVVMIFVLPLIFPF</sequence>
<evidence type="ECO:0000313" key="10">
    <source>
        <dbReference type="Proteomes" id="UP000823757"/>
    </source>
</evidence>
<dbReference type="Proteomes" id="UP000823757">
    <property type="component" value="Unassembled WGS sequence"/>
</dbReference>
<feature type="transmembrane region" description="Helical" evidence="7">
    <location>
        <begin position="6"/>
        <end position="23"/>
    </location>
</feature>
<feature type="domain" description="RCK C-terminal" evidence="8">
    <location>
        <begin position="318"/>
        <end position="402"/>
    </location>
</feature>
<dbReference type="InterPro" id="IPR051679">
    <property type="entry name" value="DASS-Related_Transporters"/>
</dbReference>
<dbReference type="PANTHER" id="PTHR43652">
    <property type="entry name" value="BASIC AMINO ACID ANTIPORTER YFCC-RELATED"/>
    <property type="match status" value="1"/>
</dbReference>
<name>A0A9D9IKE9_9BACT</name>
<dbReference type="GO" id="GO:0005886">
    <property type="term" value="C:plasma membrane"/>
    <property type="evidence" value="ECO:0007669"/>
    <property type="project" value="TreeGrafter"/>
</dbReference>
<evidence type="ECO:0000256" key="3">
    <source>
        <dbReference type="ARBA" id="ARBA00022692"/>
    </source>
</evidence>
<dbReference type="PANTHER" id="PTHR43652:SF1">
    <property type="entry name" value="RESPONSE REGULATOR"/>
    <property type="match status" value="1"/>
</dbReference>
<reference evidence="9" key="1">
    <citation type="submission" date="2020-10" db="EMBL/GenBank/DDBJ databases">
        <authorList>
            <person name="Gilroy R."/>
        </authorList>
    </citation>
    <scope>NUCLEOTIDE SEQUENCE</scope>
    <source>
        <strain evidence="9">B1-13419</strain>
    </source>
</reference>
<feature type="transmembrane region" description="Helical" evidence="7">
    <location>
        <begin position="142"/>
        <end position="162"/>
    </location>
</feature>
<dbReference type="AlphaFoldDB" id="A0A9D9IKE9"/>
<comment type="subcellular location">
    <subcellularLocation>
        <location evidence="1">Membrane</location>
        <topology evidence="1">Multi-pass membrane protein</topology>
    </subcellularLocation>
</comment>
<dbReference type="PROSITE" id="PS51202">
    <property type="entry name" value="RCK_C"/>
    <property type="match status" value="2"/>
</dbReference>
<keyword evidence="3 7" id="KW-0812">Transmembrane</keyword>
<evidence type="ECO:0000256" key="1">
    <source>
        <dbReference type="ARBA" id="ARBA00004141"/>
    </source>
</evidence>
<feature type="transmembrane region" description="Helical" evidence="7">
    <location>
        <begin position="553"/>
        <end position="573"/>
    </location>
</feature>
<accession>A0A9D9IKE9</accession>
<feature type="transmembrane region" description="Helical" evidence="7">
    <location>
        <begin position="424"/>
        <end position="457"/>
    </location>
</feature>
<evidence type="ECO:0000313" key="9">
    <source>
        <dbReference type="EMBL" id="MBO8473736.1"/>
    </source>
</evidence>
<dbReference type="Pfam" id="PF03600">
    <property type="entry name" value="CitMHS"/>
    <property type="match status" value="1"/>
</dbReference>
<keyword evidence="5 7" id="KW-1133">Transmembrane helix</keyword>
<feature type="domain" description="RCK C-terminal" evidence="8">
    <location>
        <begin position="221"/>
        <end position="313"/>
    </location>
</feature>
<evidence type="ECO:0000256" key="7">
    <source>
        <dbReference type="SAM" id="Phobius"/>
    </source>
</evidence>
<evidence type="ECO:0000256" key="4">
    <source>
        <dbReference type="ARBA" id="ARBA00022737"/>
    </source>
</evidence>
<keyword evidence="4" id="KW-0677">Repeat</keyword>
<evidence type="ECO:0000256" key="6">
    <source>
        <dbReference type="ARBA" id="ARBA00023136"/>
    </source>
</evidence>
<dbReference type="Pfam" id="PF02080">
    <property type="entry name" value="TrkA_C"/>
    <property type="match status" value="2"/>
</dbReference>
<feature type="transmembrane region" description="Helical" evidence="7">
    <location>
        <begin position="174"/>
        <end position="197"/>
    </location>
</feature>
<feature type="transmembrane region" description="Helical" evidence="7">
    <location>
        <begin position="469"/>
        <end position="488"/>
    </location>
</feature>
<feature type="transmembrane region" description="Helical" evidence="7">
    <location>
        <begin position="593"/>
        <end position="613"/>
    </location>
</feature>
<reference evidence="9" key="2">
    <citation type="journal article" date="2021" name="PeerJ">
        <title>Extensive microbial diversity within the chicken gut microbiome revealed by metagenomics and culture.</title>
        <authorList>
            <person name="Gilroy R."/>
            <person name="Ravi A."/>
            <person name="Getino M."/>
            <person name="Pursley I."/>
            <person name="Horton D.L."/>
            <person name="Alikhan N.F."/>
            <person name="Baker D."/>
            <person name="Gharbi K."/>
            <person name="Hall N."/>
            <person name="Watson M."/>
            <person name="Adriaenssens E.M."/>
            <person name="Foster-Nyarko E."/>
            <person name="Jarju S."/>
            <person name="Secka A."/>
            <person name="Antonio M."/>
            <person name="Oren A."/>
            <person name="Chaudhuri R.R."/>
            <person name="La Ragione R."/>
            <person name="Hildebrand F."/>
            <person name="Pallen M.J."/>
        </authorList>
    </citation>
    <scope>NUCLEOTIDE SEQUENCE</scope>
    <source>
        <strain evidence="9">B1-13419</strain>
    </source>
</reference>
<feature type="transmembrane region" description="Helical" evidence="7">
    <location>
        <begin position="53"/>
        <end position="73"/>
    </location>
</feature>
<dbReference type="InterPro" id="IPR004680">
    <property type="entry name" value="Cit_transptr-like_dom"/>
</dbReference>
<keyword evidence="6 7" id="KW-0472">Membrane</keyword>
<dbReference type="SUPFAM" id="SSF116726">
    <property type="entry name" value="TrkA C-terminal domain-like"/>
    <property type="match status" value="2"/>
</dbReference>
<dbReference type="Gene3D" id="3.30.70.1450">
    <property type="entry name" value="Regulator of K+ conductance, C-terminal domain"/>
    <property type="match status" value="2"/>
</dbReference>
<dbReference type="GO" id="GO:0006813">
    <property type="term" value="P:potassium ion transport"/>
    <property type="evidence" value="ECO:0007669"/>
    <property type="project" value="InterPro"/>
</dbReference>
<gene>
    <name evidence="9" type="ORF">IAB91_00390</name>
</gene>
<evidence type="ECO:0000259" key="8">
    <source>
        <dbReference type="PROSITE" id="PS51202"/>
    </source>
</evidence>
<evidence type="ECO:0000256" key="2">
    <source>
        <dbReference type="ARBA" id="ARBA00022448"/>
    </source>
</evidence>
<evidence type="ECO:0000256" key="5">
    <source>
        <dbReference type="ARBA" id="ARBA00022989"/>
    </source>
</evidence>
<comment type="caution">
    <text evidence="9">The sequence shown here is derived from an EMBL/GenBank/DDBJ whole genome shotgun (WGS) entry which is preliminary data.</text>
</comment>
<protein>
    <submittedName>
        <fullName evidence="9">SLC13 family permease</fullName>
    </submittedName>
</protein>
<proteinExistence type="predicted"/>
<feature type="transmembrane region" description="Helical" evidence="7">
    <location>
        <begin position="94"/>
        <end position="111"/>
    </location>
</feature>